<dbReference type="AlphaFoldDB" id="J3PB56"/>
<evidence type="ECO:0000259" key="1">
    <source>
        <dbReference type="Pfam" id="PF06985"/>
    </source>
</evidence>
<sequence length="698" mass="77970">MSSKDDKKESLDQLSQQNKASIISQLVDIGAEHNQEEHKKFRTFVEELCCFRLENASEATTLRRTSIDAFSNRRYVALSYTWDPSNDESHENKRFYIQDQHTPSSFTPSLVRDCVFDRALHYMQHKDVDLLWIDRHSICQDACPGGPDGAPCSPSHAVCAQKRGALQAMDLVYQLSKHPVALLGRPIKDAPELRLLHRVLSGDLVDGQEGRSGPSPRLSRGAASIPDARAALSLLHEITRDDWWTRAWTFQENYRGGVWMHLLIRHPPSLEDLKLQLNAENARFGAEKGGGVLGSVPRELCVKSVTFSEQATLLCQALRGVAVHPTADQTRQIADVERAAGRYQLLVPKSSSMTPRVLADVESRELSQPWDRLAIVANCCRYPVRLNTEALSQRNHSISLSLLAMCLLNGEILDDDGDDDDVASVGGLTASGFLERLMFKKFQAPENEHRRLTFTKGCRLNDVKLTAGGIVARGHLWKLGPIVRTRSFSQTLPFVKRPYGLIEREDRRRLQQLVFHLEGTLHYGFAERLEGYLESDGSRVSRAGGQPQSFAEAHLLTMAKELAAAIRAGRNLRLGRIWGREPPPSGYSAIFIMPDGSQNCGAQGNPRAQPSHVFTSMWPGDDDSSDTIAHDTDCYASLGVDIKEPQAEDGAPQLRIRSWLFGMCFFKRCPRVPVVLPWPKALQENAKKYEGSFATREG</sequence>
<dbReference type="Proteomes" id="UP000006039">
    <property type="component" value="Unassembled WGS sequence"/>
</dbReference>
<dbReference type="PANTHER" id="PTHR24148">
    <property type="entry name" value="ANKYRIN REPEAT DOMAIN-CONTAINING PROTEIN 39 HOMOLOG-RELATED"/>
    <property type="match status" value="1"/>
</dbReference>
<dbReference type="STRING" id="644352.J3PB56"/>
<evidence type="ECO:0000313" key="4">
    <source>
        <dbReference type="Proteomes" id="UP000006039"/>
    </source>
</evidence>
<reference evidence="3" key="4">
    <citation type="journal article" date="2015" name="G3 (Bethesda)">
        <title>Genome sequences of three phytopathogenic species of the Magnaporthaceae family of fungi.</title>
        <authorList>
            <person name="Okagaki L.H."/>
            <person name="Nunes C.C."/>
            <person name="Sailsbery J."/>
            <person name="Clay B."/>
            <person name="Brown D."/>
            <person name="John T."/>
            <person name="Oh Y."/>
            <person name="Young N."/>
            <person name="Fitzgerald M."/>
            <person name="Haas B.J."/>
            <person name="Zeng Q."/>
            <person name="Young S."/>
            <person name="Adiconis X."/>
            <person name="Fan L."/>
            <person name="Levin J.Z."/>
            <person name="Mitchell T.K."/>
            <person name="Okubara P.A."/>
            <person name="Farman M.L."/>
            <person name="Kohn L.M."/>
            <person name="Birren B."/>
            <person name="Ma L.-J."/>
            <person name="Dean R.A."/>
        </authorList>
    </citation>
    <scope>NUCLEOTIDE SEQUENCE</scope>
    <source>
        <strain evidence="3">R3-111a-1</strain>
    </source>
</reference>
<name>J3PB56_GAET3</name>
<dbReference type="Pfam" id="PF06985">
    <property type="entry name" value="HET"/>
    <property type="match status" value="1"/>
</dbReference>
<accession>J3PB56</accession>
<keyword evidence="4" id="KW-1185">Reference proteome</keyword>
<reference evidence="4" key="1">
    <citation type="submission" date="2010-07" db="EMBL/GenBank/DDBJ databases">
        <title>The genome sequence of Gaeumannomyces graminis var. tritici strain R3-111a-1.</title>
        <authorList>
            <consortium name="The Broad Institute Genome Sequencing Platform"/>
            <person name="Ma L.-J."/>
            <person name="Dead R."/>
            <person name="Young S."/>
            <person name="Zeng Q."/>
            <person name="Koehrsen M."/>
            <person name="Alvarado L."/>
            <person name="Berlin A."/>
            <person name="Chapman S.B."/>
            <person name="Chen Z."/>
            <person name="Freedman E."/>
            <person name="Gellesch M."/>
            <person name="Goldberg J."/>
            <person name="Griggs A."/>
            <person name="Gujja S."/>
            <person name="Heilman E.R."/>
            <person name="Heiman D."/>
            <person name="Hepburn T."/>
            <person name="Howarth C."/>
            <person name="Jen D."/>
            <person name="Larson L."/>
            <person name="Mehta T."/>
            <person name="Neiman D."/>
            <person name="Pearson M."/>
            <person name="Roberts A."/>
            <person name="Saif S."/>
            <person name="Shea T."/>
            <person name="Shenoy N."/>
            <person name="Sisk P."/>
            <person name="Stolte C."/>
            <person name="Sykes S."/>
            <person name="Walk T."/>
            <person name="White J."/>
            <person name="Yandava C."/>
            <person name="Haas B."/>
            <person name="Nusbaum C."/>
            <person name="Birren B."/>
        </authorList>
    </citation>
    <scope>NUCLEOTIDE SEQUENCE [LARGE SCALE GENOMIC DNA]</scope>
    <source>
        <strain evidence="4">R3-111a-1</strain>
    </source>
</reference>
<dbReference type="VEuPathDB" id="FungiDB:GGTG_10729"/>
<gene>
    <name evidence="3" type="primary">20351187</name>
    <name evidence="2" type="ORF">GGTG_10729</name>
</gene>
<reference evidence="3" key="5">
    <citation type="submission" date="2018-04" db="UniProtKB">
        <authorList>
            <consortium name="EnsemblFungi"/>
        </authorList>
    </citation>
    <scope>IDENTIFICATION</scope>
    <source>
        <strain evidence="3">R3-111a-1</strain>
    </source>
</reference>
<dbReference type="RefSeq" id="XP_009226869.1">
    <property type="nucleotide sequence ID" value="XM_009228605.1"/>
</dbReference>
<evidence type="ECO:0000313" key="2">
    <source>
        <dbReference type="EMBL" id="EJT71472.1"/>
    </source>
</evidence>
<evidence type="ECO:0000313" key="3">
    <source>
        <dbReference type="EnsemblFungi" id="EJT71472"/>
    </source>
</evidence>
<dbReference type="OrthoDB" id="270167at2759"/>
<dbReference type="GeneID" id="20351187"/>
<organism evidence="2">
    <name type="scientific">Gaeumannomyces tritici (strain R3-111a-1)</name>
    <name type="common">Wheat and barley take-all root rot fungus</name>
    <name type="synonym">Gaeumannomyces graminis var. tritici</name>
    <dbReference type="NCBI Taxonomy" id="644352"/>
    <lineage>
        <taxon>Eukaryota</taxon>
        <taxon>Fungi</taxon>
        <taxon>Dikarya</taxon>
        <taxon>Ascomycota</taxon>
        <taxon>Pezizomycotina</taxon>
        <taxon>Sordariomycetes</taxon>
        <taxon>Sordariomycetidae</taxon>
        <taxon>Magnaporthales</taxon>
        <taxon>Magnaporthaceae</taxon>
        <taxon>Gaeumannomyces</taxon>
    </lineage>
</organism>
<feature type="domain" description="Heterokaryon incompatibility" evidence="1">
    <location>
        <begin position="75"/>
        <end position="141"/>
    </location>
</feature>
<dbReference type="HOGENOM" id="CLU_016235_0_0_1"/>
<protein>
    <recommendedName>
        <fullName evidence="1">Heterokaryon incompatibility domain-containing protein</fullName>
    </recommendedName>
</protein>
<dbReference type="InterPro" id="IPR010730">
    <property type="entry name" value="HET"/>
</dbReference>
<dbReference type="PANTHER" id="PTHR24148:SF73">
    <property type="entry name" value="HET DOMAIN PROTEIN (AFU_ORTHOLOGUE AFUA_8G01020)"/>
    <property type="match status" value="1"/>
</dbReference>
<dbReference type="InterPro" id="IPR052895">
    <property type="entry name" value="HetReg/Transcr_Mod"/>
</dbReference>
<reference evidence="2" key="2">
    <citation type="submission" date="2010-07" db="EMBL/GenBank/DDBJ databases">
        <authorList>
            <consortium name="The Broad Institute Genome Sequencing Platform"/>
            <consortium name="Broad Institute Genome Sequencing Center for Infectious Disease"/>
            <person name="Ma L.-J."/>
            <person name="Dead R."/>
            <person name="Young S."/>
            <person name="Zeng Q."/>
            <person name="Koehrsen M."/>
            <person name="Alvarado L."/>
            <person name="Berlin A."/>
            <person name="Chapman S.B."/>
            <person name="Chen Z."/>
            <person name="Freedman E."/>
            <person name="Gellesch M."/>
            <person name="Goldberg J."/>
            <person name="Griggs A."/>
            <person name="Gujja S."/>
            <person name="Heilman E.R."/>
            <person name="Heiman D."/>
            <person name="Hepburn T."/>
            <person name="Howarth C."/>
            <person name="Jen D."/>
            <person name="Larson L."/>
            <person name="Mehta T."/>
            <person name="Neiman D."/>
            <person name="Pearson M."/>
            <person name="Roberts A."/>
            <person name="Saif S."/>
            <person name="Shea T."/>
            <person name="Shenoy N."/>
            <person name="Sisk P."/>
            <person name="Stolte C."/>
            <person name="Sykes S."/>
            <person name="Walk T."/>
            <person name="White J."/>
            <person name="Yandava C."/>
            <person name="Haas B."/>
            <person name="Nusbaum C."/>
            <person name="Birren B."/>
        </authorList>
    </citation>
    <scope>NUCLEOTIDE SEQUENCE</scope>
    <source>
        <strain evidence="2">R3-111a-1</strain>
    </source>
</reference>
<dbReference type="EnsemblFungi" id="EJT71472">
    <property type="protein sequence ID" value="EJT71472"/>
    <property type="gene ID" value="GGTG_10729"/>
</dbReference>
<dbReference type="EMBL" id="GL385400">
    <property type="protein sequence ID" value="EJT71472.1"/>
    <property type="molecule type" value="Genomic_DNA"/>
</dbReference>
<reference evidence="2" key="3">
    <citation type="submission" date="2010-09" db="EMBL/GenBank/DDBJ databases">
        <title>Annotation of Gaeumannomyces graminis var. tritici R3-111a-1.</title>
        <authorList>
            <consortium name="The Broad Institute Genome Sequencing Platform"/>
            <person name="Ma L.-J."/>
            <person name="Dead R."/>
            <person name="Young S.K."/>
            <person name="Zeng Q."/>
            <person name="Gargeya S."/>
            <person name="Fitzgerald M."/>
            <person name="Haas B."/>
            <person name="Abouelleil A."/>
            <person name="Alvarado L."/>
            <person name="Arachchi H.M."/>
            <person name="Berlin A."/>
            <person name="Brown A."/>
            <person name="Chapman S.B."/>
            <person name="Chen Z."/>
            <person name="Dunbar C."/>
            <person name="Freedman E."/>
            <person name="Gearin G."/>
            <person name="Gellesch M."/>
            <person name="Goldberg J."/>
            <person name="Griggs A."/>
            <person name="Gujja S."/>
            <person name="Heiman D."/>
            <person name="Howarth C."/>
            <person name="Larson L."/>
            <person name="Lui A."/>
            <person name="MacDonald P.J.P."/>
            <person name="Mehta T."/>
            <person name="Montmayeur A."/>
            <person name="Murphy C."/>
            <person name="Neiman D."/>
            <person name="Pearson M."/>
            <person name="Priest M."/>
            <person name="Roberts A."/>
            <person name="Saif S."/>
            <person name="Shea T."/>
            <person name="Shenoy N."/>
            <person name="Sisk P."/>
            <person name="Stolte C."/>
            <person name="Sykes S."/>
            <person name="Yandava C."/>
            <person name="Wortman J."/>
            <person name="Nusbaum C."/>
            <person name="Birren B."/>
        </authorList>
    </citation>
    <scope>NUCLEOTIDE SEQUENCE</scope>
    <source>
        <strain evidence="2">R3-111a-1</strain>
    </source>
</reference>
<proteinExistence type="predicted"/>
<dbReference type="eggNOG" id="ENOG502SQ2Q">
    <property type="taxonomic scope" value="Eukaryota"/>
</dbReference>